<dbReference type="Gene3D" id="3.40.50.2300">
    <property type="match status" value="2"/>
</dbReference>
<keyword evidence="4" id="KW-0732">Signal</keyword>
<dbReference type="PRINTS" id="PR00248">
    <property type="entry name" value="GPCRMGR"/>
</dbReference>
<comment type="subcellular location">
    <subcellularLocation>
        <location evidence="1">Cell membrane</location>
        <topology evidence="1">Multi-pass membrane protein</topology>
    </subcellularLocation>
</comment>
<reference evidence="13" key="1">
    <citation type="submission" date="2023-01" db="EMBL/GenBank/DDBJ databases">
        <title>Genome assembly of the deep-sea coral Lophelia pertusa.</title>
        <authorList>
            <person name="Herrera S."/>
            <person name="Cordes E."/>
        </authorList>
    </citation>
    <scope>NUCLEOTIDE SEQUENCE</scope>
    <source>
        <strain evidence="13">USNM1676648</strain>
        <tissue evidence="13">Polyp</tissue>
    </source>
</reference>
<evidence type="ECO:0000256" key="6">
    <source>
        <dbReference type="ARBA" id="ARBA00023040"/>
    </source>
</evidence>
<dbReference type="InterPro" id="IPR028082">
    <property type="entry name" value="Peripla_BP_I"/>
</dbReference>
<sequence>MNRNKHSCPSSQLYLVVFWLSFYAAVQAPYREGDVILGGLFTVHLRGNSEDQCGEFDSLGLDRALAMIFAIEKINNDSKLLPNVTLGYDIRDYCETIPKATRMTCDLLKDKCFTNITQSKSGQKSIMALIGPKESSTAVVIGGCLQMLNVLGISATTTSRELSSHTYNHLYRTVPSDIFRAKAMADIIEHFKWSYIAAVGGDDSYGRNGLWSLVKEAATRNHSFCVAMTEFIPNEGRSLSIRNIVTTLRRQENIRVVILWLYGSYTTHFFSEVKRQNLTGRVWILSDEFPSNSYPDSSSLHGTIIVQPLSFPDVEFQEHKKALTIKATQEYFPEWWSEITTLINNCSSSTENAIETKLCSRDMHSEASYIIDAVYSVAHAFDILVKESSMTDNDYQRKLNTNINVMQRLLSRVNFVGLTGNISFNKVGDRESAFYDIFNLQVQEAANTKRVKQVLVAKWEENGKRNKRLHFFEKIHWNSPTGSPPKSECLDQCSPGTRKSITSPCCWQCVPCPRGTINPIAGSANCIECPRRKQSNEARTKCVDLPLANVKYSSAGGIVILVFCAFGIIGTLFSFAVICRFWNTPIVKASSREFSIVLLVSILLLLTLVVINLFEPTDTICKIIYPWRYITYNFCLSFLLVKILRISSAFQVPIAHCYTIGSLTNRMQLVIVITMHILLLFVLLPWLFLDPPINKEYILSDHYIFIECRAYNLVVGQILFLVTCSYILLQTGFCAFCSFKIRNIPENFSEAKRIAFTMYIFLFSVLAYHPVEFSMDGWYVTVVDCVTTLLTAYGFLCCIFLPKIYMVLFRSELNNLRNIRHEVTQFSFESSAARVNPVFDSTLQHGQT</sequence>
<evidence type="ECO:0000313" key="14">
    <source>
        <dbReference type="Proteomes" id="UP001163046"/>
    </source>
</evidence>
<feature type="domain" description="G-protein coupled receptors family 3 profile" evidence="12">
    <location>
        <begin position="556"/>
        <end position="823"/>
    </location>
</feature>
<feature type="transmembrane region" description="Helical" evidence="11">
    <location>
        <begin position="669"/>
        <end position="689"/>
    </location>
</feature>
<dbReference type="GO" id="GO:0004930">
    <property type="term" value="F:G protein-coupled receptor activity"/>
    <property type="evidence" value="ECO:0007669"/>
    <property type="project" value="UniProtKB-KW"/>
</dbReference>
<evidence type="ECO:0000256" key="10">
    <source>
        <dbReference type="ARBA" id="ARBA00023224"/>
    </source>
</evidence>
<keyword evidence="2" id="KW-1003">Cell membrane</keyword>
<dbReference type="AlphaFoldDB" id="A0A9X0CF75"/>
<dbReference type="PROSITE" id="PS50259">
    <property type="entry name" value="G_PROTEIN_RECEP_F3_4"/>
    <property type="match status" value="1"/>
</dbReference>
<protein>
    <recommendedName>
        <fullName evidence="12">G-protein coupled receptors family 3 profile domain-containing protein</fullName>
    </recommendedName>
</protein>
<keyword evidence="7 11" id="KW-0472">Membrane</keyword>
<keyword evidence="14" id="KW-1185">Reference proteome</keyword>
<evidence type="ECO:0000259" key="12">
    <source>
        <dbReference type="PROSITE" id="PS50259"/>
    </source>
</evidence>
<feature type="transmembrane region" description="Helical" evidence="11">
    <location>
        <begin position="594"/>
        <end position="614"/>
    </location>
</feature>
<dbReference type="CDD" id="cd13953">
    <property type="entry name" value="7tm_classC_mGluR-like"/>
    <property type="match status" value="1"/>
</dbReference>
<keyword evidence="8" id="KW-0675">Receptor</keyword>
<feature type="transmembrane region" description="Helical" evidence="11">
    <location>
        <begin position="718"/>
        <end position="741"/>
    </location>
</feature>
<keyword evidence="6" id="KW-0297">G-protein coupled receptor</keyword>
<dbReference type="Gene3D" id="2.10.50.30">
    <property type="entry name" value="GPCR, family 3, nine cysteines domain"/>
    <property type="match status" value="1"/>
</dbReference>
<proteinExistence type="predicted"/>
<evidence type="ECO:0000256" key="1">
    <source>
        <dbReference type="ARBA" id="ARBA00004651"/>
    </source>
</evidence>
<organism evidence="13 14">
    <name type="scientific">Desmophyllum pertusum</name>
    <dbReference type="NCBI Taxonomy" id="174260"/>
    <lineage>
        <taxon>Eukaryota</taxon>
        <taxon>Metazoa</taxon>
        <taxon>Cnidaria</taxon>
        <taxon>Anthozoa</taxon>
        <taxon>Hexacorallia</taxon>
        <taxon>Scleractinia</taxon>
        <taxon>Caryophylliina</taxon>
        <taxon>Caryophylliidae</taxon>
        <taxon>Desmophyllum</taxon>
    </lineage>
</organism>
<accession>A0A9X0CF75</accession>
<comment type="caution">
    <text evidence="13">The sequence shown here is derived from an EMBL/GenBank/DDBJ whole genome shotgun (WGS) entry which is preliminary data.</text>
</comment>
<evidence type="ECO:0000256" key="7">
    <source>
        <dbReference type="ARBA" id="ARBA00023136"/>
    </source>
</evidence>
<dbReference type="SUPFAM" id="SSF53822">
    <property type="entry name" value="Periplasmic binding protein-like I"/>
    <property type="match status" value="1"/>
</dbReference>
<gene>
    <name evidence="13" type="ORF">OS493_025535</name>
</gene>
<dbReference type="OrthoDB" id="5983316at2759"/>
<keyword evidence="10" id="KW-0807">Transducer</keyword>
<dbReference type="PANTHER" id="PTHR24060">
    <property type="entry name" value="METABOTROPIC GLUTAMATE RECEPTOR"/>
    <property type="match status" value="1"/>
</dbReference>
<dbReference type="InterPro" id="IPR050726">
    <property type="entry name" value="mGluR"/>
</dbReference>
<dbReference type="Proteomes" id="UP001163046">
    <property type="component" value="Unassembled WGS sequence"/>
</dbReference>
<dbReference type="InterPro" id="IPR001828">
    <property type="entry name" value="ANF_lig-bd_rcpt"/>
</dbReference>
<feature type="transmembrane region" description="Helical" evidence="11">
    <location>
        <begin position="12"/>
        <end position="30"/>
    </location>
</feature>
<evidence type="ECO:0000256" key="5">
    <source>
        <dbReference type="ARBA" id="ARBA00022989"/>
    </source>
</evidence>
<feature type="transmembrane region" description="Helical" evidence="11">
    <location>
        <begin position="753"/>
        <end position="771"/>
    </location>
</feature>
<dbReference type="InterPro" id="IPR038550">
    <property type="entry name" value="GPCR_3_9-Cys_sf"/>
</dbReference>
<dbReference type="GO" id="GO:0005886">
    <property type="term" value="C:plasma membrane"/>
    <property type="evidence" value="ECO:0007669"/>
    <property type="project" value="UniProtKB-SubCell"/>
</dbReference>
<evidence type="ECO:0000256" key="4">
    <source>
        <dbReference type="ARBA" id="ARBA00022729"/>
    </source>
</evidence>
<dbReference type="InterPro" id="IPR000337">
    <property type="entry name" value="GPCR_3"/>
</dbReference>
<evidence type="ECO:0000256" key="11">
    <source>
        <dbReference type="SAM" id="Phobius"/>
    </source>
</evidence>
<dbReference type="Pfam" id="PF01094">
    <property type="entry name" value="ANF_receptor"/>
    <property type="match status" value="1"/>
</dbReference>
<name>A0A9X0CF75_9CNID</name>
<feature type="transmembrane region" description="Helical" evidence="11">
    <location>
        <begin position="626"/>
        <end position="644"/>
    </location>
</feature>
<evidence type="ECO:0000256" key="8">
    <source>
        <dbReference type="ARBA" id="ARBA00023170"/>
    </source>
</evidence>
<evidence type="ECO:0000256" key="9">
    <source>
        <dbReference type="ARBA" id="ARBA00023180"/>
    </source>
</evidence>
<dbReference type="CDD" id="cd06350">
    <property type="entry name" value="PBP1_GPCR_family_C-like"/>
    <property type="match status" value="1"/>
</dbReference>
<dbReference type="EMBL" id="MU827798">
    <property type="protein sequence ID" value="KAJ7328131.1"/>
    <property type="molecule type" value="Genomic_DNA"/>
</dbReference>
<evidence type="ECO:0000256" key="3">
    <source>
        <dbReference type="ARBA" id="ARBA00022692"/>
    </source>
</evidence>
<dbReference type="InterPro" id="IPR011500">
    <property type="entry name" value="GPCR_3_9-Cys_dom"/>
</dbReference>
<feature type="transmembrane region" description="Helical" evidence="11">
    <location>
        <begin position="777"/>
        <end position="801"/>
    </location>
</feature>
<dbReference type="Pfam" id="PF07562">
    <property type="entry name" value="NCD3G"/>
    <property type="match status" value="1"/>
</dbReference>
<keyword evidence="3 11" id="KW-0812">Transmembrane</keyword>
<evidence type="ECO:0000256" key="2">
    <source>
        <dbReference type="ARBA" id="ARBA00022475"/>
    </source>
</evidence>
<evidence type="ECO:0000313" key="13">
    <source>
        <dbReference type="EMBL" id="KAJ7328131.1"/>
    </source>
</evidence>
<feature type="transmembrane region" description="Helical" evidence="11">
    <location>
        <begin position="558"/>
        <end position="582"/>
    </location>
</feature>
<dbReference type="Pfam" id="PF00003">
    <property type="entry name" value="7tm_3"/>
    <property type="match status" value="1"/>
</dbReference>
<keyword evidence="5 11" id="KW-1133">Transmembrane helix</keyword>
<dbReference type="InterPro" id="IPR017978">
    <property type="entry name" value="GPCR_3_C"/>
</dbReference>
<keyword evidence="9" id="KW-0325">Glycoprotein</keyword>
<dbReference type="FunFam" id="2.10.50.30:FF:000004">
    <property type="entry name" value="Taste receptor type 1 member 3-like protein"/>
    <property type="match status" value="1"/>
</dbReference>